<name>A0ABT2PQN4_9BURK</name>
<sequence>MHKNRTPDRPLRAFWVLLAVAILLPTARAEDIDIYGGPQAGGANSNLLIVLDNAAAASGSSSFTCPTFPSPDNAFKPKDPSANFGFEQCGLFGALVGLGDMLKAQKVATPAVTRLPLNLGLMYFPSGGINGGQFVLPVNPGNPSNLVAMDATGIEAFKTRVAALSLSSDKSDNNQFSQALQEGFAFYNGLQGLSGKQYTALPADLLSCGKNYIVYITLATNNQKPQDGGKVAEAALKTLKGKFTELTLPAYKQSFSPNATAKAKYQSDPADEWSLFMSTGTAATKQYQPVTTYTIILYDGSNPDYEQLMKNVANQSSTTPYFVKLGDTEGLKDAIGSVSRQVMAVNSVFAAPVLPVSTNAQGTYDNQVYMGLFRPDANGLPRWKGNLKQYQFGLDRTDKVNPVLFLADSTGKGALSSAGTGFLDPDAISFWTSKNTAVLPDSKAGFWVNAMKEQGGKDGTDLPDGQVVEKGGVGQQIRLAALTDISKRNVYTCVGTGCVGNAALSGMKFITTNTSITDTLLGTDATVTKGNVIDWARGKDVALGVTSSNGAGPESSQPPDSSIIVRGSVHGDVLHSRPTVLNYKDYGTVVFYGANDGMFRAVNGNQPNNPSDTTKPRGNCLLSSTCAIGTTDASGASVQVPPGGELWSFIPTEFYGSLRRIYENNVQLTLGLAADVDHQPKPYFFDGPPSVYQKDGTAYLFIPARRGGRILYALDVSDPREPKYLWKISNDTTGFAELGQTWSQPKVAMIKGHTGPVLIFGAGYDPNQDNDPVSLADSMGRGIFVVDAKTGALLWRATVGGSDSKCTGNPCLLGEMKYSVPADITLVDRTGDGLIDRLYANDTGGNVWRVDLEPDGTGAVSTWKAYQFAALGGTGSPKRKFFFPVDVTLTKNFDAVVMVSGDREHPLRTSAANQVVNRFYMIKDSKVGLDGSAWTAVSDSTSSLLDAKPAGLFTATSAVYDGSGSGFYVTLSGTGEKGVNAPTTFGGIVYFGTNRPKTPTSTVSCTPDLGEARGYAMNFLTGERTVKLFDGGGLLPSPVTGMVTIKVDGQNLQVPFVIGGGGGVNADGKSALGVERPKISTKKNKRRTYWYRS</sequence>
<evidence type="ECO:0000256" key="2">
    <source>
        <dbReference type="ARBA" id="ARBA00022837"/>
    </source>
</evidence>
<dbReference type="InterPro" id="IPR008707">
    <property type="entry name" value="B-propeller_PilY1"/>
</dbReference>
<accession>A0ABT2PQN4</accession>
<feature type="domain" description="PilY1 beta-propeller" evidence="3">
    <location>
        <begin position="697"/>
        <end position="852"/>
    </location>
</feature>
<dbReference type="EMBL" id="JAODYH010000012">
    <property type="protein sequence ID" value="MCT9812788.1"/>
    <property type="molecule type" value="Genomic_DNA"/>
</dbReference>
<dbReference type="Pfam" id="PF05567">
    <property type="entry name" value="T4P_PilY1"/>
    <property type="match status" value="1"/>
</dbReference>
<keyword evidence="5" id="KW-1185">Reference proteome</keyword>
<evidence type="ECO:0000259" key="3">
    <source>
        <dbReference type="Pfam" id="PF05567"/>
    </source>
</evidence>
<keyword evidence="1" id="KW-0479">Metal-binding</keyword>
<dbReference type="Proteomes" id="UP001525968">
    <property type="component" value="Unassembled WGS sequence"/>
</dbReference>
<proteinExistence type="predicted"/>
<protein>
    <submittedName>
        <fullName evidence="4">PilC/PilY family type IV pilus protein</fullName>
    </submittedName>
</protein>
<reference evidence="4 5" key="1">
    <citation type="submission" date="2022-09" db="EMBL/GenBank/DDBJ databases">
        <title>Draft genome of isolate Be4.</title>
        <authorList>
            <person name="Sanchez-Castro I."/>
            <person name="Martinez-Rodriguez P."/>
            <person name="Descostes M."/>
            <person name="Merroun M."/>
        </authorList>
    </citation>
    <scope>NUCLEOTIDE SEQUENCE [LARGE SCALE GENOMIC DNA]</scope>
    <source>
        <strain evidence="4 5">Be4</strain>
    </source>
</reference>
<keyword evidence="2" id="KW-0106">Calcium</keyword>
<evidence type="ECO:0000313" key="5">
    <source>
        <dbReference type="Proteomes" id="UP001525968"/>
    </source>
</evidence>
<gene>
    <name evidence="4" type="ORF">N0K08_19320</name>
</gene>
<comment type="caution">
    <text evidence="4">The sequence shown here is derived from an EMBL/GenBank/DDBJ whole genome shotgun (WGS) entry which is preliminary data.</text>
</comment>
<evidence type="ECO:0000313" key="4">
    <source>
        <dbReference type="EMBL" id="MCT9812788.1"/>
    </source>
</evidence>
<evidence type="ECO:0000256" key="1">
    <source>
        <dbReference type="ARBA" id="ARBA00022723"/>
    </source>
</evidence>
<organism evidence="4 5">
    <name type="scientific">Acidovorax bellezanensis</name>
    <dbReference type="NCBI Taxonomy" id="2976702"/>
    <lineage>
        <taxon>Bacteria</taxon>
        <taxon>Pseudomonadati</taxon>
        <taxon>Pseudomonadota</taxon>
        <taxon>Betaproteobacteria</taxon>
        <taxon>Burkholderiales</taxon>
        <taxon>Comamonadaceae</taxon>
        <taxon>Acidovorax</taxon>
    </lineage>
</organism>
<dbReference type="RefSeq" id="WP_261502032.1">
    <property type="nucleotide sequence ID" value="NZ_JAODYH010000012.1"/>
</dbReference>